<organism evidence="1 2">
    <name type="scientific">Colletotrichum chrysophilum</name>
    <dbReference type="NCBI Taxonomy" id="1836956"/>
    <lineage>
        <taxon>Eukaryota</taxon>
        <taxon>Fungi</taxon>
        <taxon>Dikarya</taxon>
        <taxon>Ascomycota</taxon>
        <taxon>Pezizomycotina</taxon>
        <taxon>Sordariomycetes</taxon>
        <taxon>Hypocreomycetidae</taxon>
        <taxon>Glomerellales</taxon>
        <taxon>Glomerellaceae</taxon>
        <taxon>Colletotrichum</taxon>
        <taxon>Colletotrichum gloeosporioides species complex</taxon>
    </lineage>
</organism>
<evidence type="ECO:0000313" key="2">
    <source>
        <dbReference type="Proteomes" id="UP001243330"/>
    </source>
</evidence>
<keyword evidence="2" id="KW-1185">Reference proteome</keyword>
<comment type="caution">
    <text evidence="1">The sequence shown here is derived from an EMBL/GenBank/DDBJ whole genome shotgun (WGS) entry which is preliminary data.</text>
</comment>
<reference evidence="1" key="1">
    <citation type="submission" date="2023-01" db="EMBL/GenBank/DDBJ databases">
        <title>Colletotrichum chrysophilum M932 genome sequence.</title>
        <authorList>
            <person name="Baroncelli R."/>
        </authorList>
    </citation>
    <scope>NUCLEOTIDE SEQUENCE</scope>
    <source>
        <strain evidence="1">M932</strain>
    </source>
</reference>
<protein>
    <submittedName>
        <fullName evidence="1">Uncharacterized protein</fullName>
    </submittedName>
</protein>
<accession>A0AAD9AD08</accession>
<proteinExistence type="predicted"/>
<dbReference type="Proteomes" id="UP001243330">
    <property type="component" value="Unassembled WGS sequence"/>
</dbReference>
<evidence type="ECO:0000313" key="1">
    <source>
        <dbReference type="EMBL" id="KAK1845135.1"/>
    </source>
</evidence>
<sequence length="112" mass="11874">MAPGTPARVVLGSGALGRVSTKSIRRQLCLGCGHAWLSVQPARCFVARSSSVSPSMRPAARPMDDTLSAGLTAGSDRLRGWPCSSVDDGSQASGVFSSWVMLRRHAWCNSRL</sequence>
<name>A0AAD9AD08_9PEZI</name>
<dbReference type="EMBL" id="JAQOWY010000284">
    <property type="protein sequence ID" value="KAK1845135.1"/>
    <property type="molecule type" value="Genomic_DNA"/>
</dbReference>
<gene>
    <name evidence="1" type="ORF">CCHR01_12251</name>
</gene>
<dbReference type="AlphaFoldDB" id="A0AAD9AD08"/>